<gene>
    <name evidence="2" type="ORF">CP500_002925</name>
</gene>
<dbReference type="OrthoDB" id="571721at2"/>
<reference evidence="2" key="1">
    <citation type="submission" date="2017-10" db="EMBL/GenBank/DDBJ databases">
        <title>Draft genome sequence of the planktic cyanobacteria Tychonema bourrellyi isolated from alpine lentic freshwater.</title>
        <authorList>
            <person name="Tett A."/>
            <person name="Armanini F."/>
            <person name="Asnicar F."/>
            <person name="Boscaini A."/>
            <person name="Pasolli E."/>
            <person name="Zolfo M."/>
            <person name="Donati C."/>
            <person name="Salmaso N."/>
            <person name="Segata N."/>
        </authorList>
    </citation>
    <scope>NUCLEOTIDE SEQUENCE</scope>
    <source>
        <strain evidence="2">FEM_GT703</strain>
    </source>
</reference>
<dbReference type="RefSeq" id="WP_096829280.1">
    <property type="nucleotide sequence ID" value="NZ_NXIB02000009.1"/>
</dbReference>
<dbReference type="InterPro" id="IPR040788">
    <property type="entry name" value="HEPN_MAE_28990"/>
</dbReference>
<keyword evidence="3" id="KW-1185">Reference proteome</keyword>
<accession>A0A2G4F633</accession>
<proteinExistence type="predicted"/>
<feature type="domain" description="MAE-28990/MAE-18760-like HEPN" evidence="1">
    <location>
        <begin position="4"/>
        <end position="222"/>
    </location>
</feature>
<comment type="caution">
    <text evidence="2">The sequence shown here is derived from an EMBL/GenBank/DDBJ whole genome shotgun (WGS) entry which is preliminary data.</text>
</comment>
<sequence>METVLFDFNTRTKEVHDYFIFVESLEKQTIKLAVFDSVGTYKIQSLNPELAKTLKSNIFLLLYNLVESTMRNAIEAIFDELKNKAISFDDLKPKIKMIVLQNLKNRSPKKIHLTINQISTDIITATFEREELFSGNVDARLIKEIAENYGFSYQTDFTKTKNGQNLVVVKRNRNDLAHGIKSFEELGHDQAIEELLEIKEEVVEYLTQILENIRDYLDNEEYLELPTSNP</sequence>
<evidence type="ECO:0000313" key="3">
    <source>
        <dbReference type="Proteomes" id="UP000226442"/>
    </source>
</evidence>
<evidence type="ECO:0000313" key="2">
    <source>
        <dbReference type="EMBL" id="PHX56947.1"/>
    </source>
</evidence>
<name>A0A2G4F633_9CYAN</name>
<protein>
    <recommendedName>
        <fullName evidence="1">MAE-28990/MAE-18760-like HEPN domain-containing protein</fullName>
    </recommendedName>
</protein>
<dbReference type="AlphaFoldDB" id="A0A2G4F633"/>
<dbReference type="EMBL" id="NXIB02000009">
    <property type="protein sequence ID" value="PHX56947.1"/>
    <property type="molecule type" value="Genomic_DNA"/>
</dbReference>
<dbReference type="Pfam" id="PF18737">
    <property type="entry name" value="HEPN_MAE_28990"/>
    <property type="match status" value="1"/>
</dbReference>
<organism evidence="2 3">
    <name type="scientific">Tychonema bourrellyi FEM_GT703</name>
    <dbReference type="NCBI Taxonomy" id="2040638"/>
    <lineage>
        <taxon>Bacteria</taxon>
        <taxon>Bacillati</taxon>
        <taxon>Cyanobacteriota</taxon>
        <taxon>Cyanophyceae</taxon>
        <taxon>Oscillatoriophycideae</taxon>
        <taxon>Oscillatoriales</taxon>
        <taxon>Microcoleaceae</taxon>
        <taxon>Tychonema</taxon>
    </lineage>
</organism>
<dbReference type="Proteomes" id="UP000226442">
    <property type="component" value="Unassembled WGS sequence"/>
</dbReference>
<evidence type="ECO:0000259" key="1">
    <source>
        <dbReference type="Pfam" id="PF18737"/>
    </source>
</evidence>